<dbReference type="PROSITE" id="PS50972">
    <property type="entry name" value="PTERIN_BINDING"/>
    <property type="match status" value="1"/>
</dbReference>
<dbReference type="GO" id="GO:0046656">
    <property type="term" value="P:folic acid biosynthetic process"/>
    <property type="evidence" value="ECO:0007669"/>
    <property type="project" value="UniProtKB-KW"/>
</dbReference>
<comment type="function">
    <text evidence="12">Catalyzes the condensation of para-aminobenzoate (pABA) with 6-hydroxymethyl-7,8-dihydropterin diphosphate (DHPt-PP) to form 7,8-dihydropteroate (H2Pte), the immediate precursor of folate derivatives.</text>
</comment>
<dbReference type="InterPro" id="IPR011005">
    <property type="entry name" value="Dihydropteroate_synth-like_sf"/>
</dbReference>
<dbReference type="NCBIfam" id="TIGR01496">
    <property type="entry name" value="DHPS"/>
    <property type="match status" value="1"/>
</dbReference>
<evidence type="ECO:0000256" key="10">
    <source>
        <dbReference type="ARBA" id="ARBA00022909"/>
    </source>
</evidence>
<dbReference type="RefSeq" id="WP_010491431.1">
    <property type="nucleotide sequence ID" value="NZ_AZCT01000009.1"/>
</dbReference>
<dbReference type="InterPro" id="IPR006390">
    <property type="entry name" value="DHP_synth_dom"/>
</dbReference>
<evidence type="ECO:0000256" key="9">
    <source>
        <dbReference type="ARBA" id="ARBA00022842"/>
    </source>
</evidence>
<evidence type="ECO:0000313" key="15">
    <source>
        <dbReference type="Proteomes" id="UP000051984"/>
    </source>
</evidence>
<comment type="pathway">
    <text evidence="3 12">Cofactor biosynthesis; tetrahydrofolate biosynthesis; 7,8-dihydrofolate from 2-amino-4-hydroxy-6-hydroxymethyl-7,8-dihydropteridine diphosphate and 4-aminobenzoate: step 1/2.</text>
</comment>
<keyword evidence="9 12" id="KW-0460">Magnesium</keyword>
<evidence type="ECO:0000256" key="12">
    <source>
        <dbReference type="RuleBase" id="RU361205"/>
    </source>
</evidence>
<dbReference type="PANTHER" id="PTHR20941:SF1">
    <property type="entry name" value="FOLIC ACID SYNTHESIS PROTEIN FOL1"/>
    <property type="match status" value="1"/>
</dbReference>
<keyword evidence="10 12" id="KW-0289">Folate biosynthesis</keyword>
<comment type="similarity">
    <text evidence="4 12">Belongs to the DHPS family.</text>
</comment>
<dbReference type="EMBL" id="AZCT01000009">
    <property type="protein sequence ID" value="KRK12250.1"/>
    <property type="molecule type" value="Genomic_DNA"/>
</dbReference>
<evidence type="ECO:0000256" key="2">
    <source>
        <dbReference type="ARBA" id="ARBA00001946"/>
    </source>
</evidence>
<gene>
    <name evidence="14" type="ORF">FD51_GL003008</name>
</gene>
<sequence>MKPDYFIANNFKLPLDGTTKVMGIVNVTPDSFYDGGKYESTELAVEHALSLVAQGADMIDIGGQTTKPGSQPISAEVELARILPVISALKGKLNVPISVDTYKPQVVAGVIKAGVDVINLIFQDEASEKLILDMIGHTSMGLVLAHNSFPKMLDSDRALDQLKDFFNAQQQLLQGYGIGTERVLFDPALGYAYGLDLAGNLKVINEAKKLSDDFPMLYGYSQKQFIGDLTGSIAPGRLAGTQAVTAHLAAQGVDFVRVHEVAEAKQLLTMLNQIWRA</sequence>
<dbReference type="GO" id="GO:0046872">
    <property type="term" value="F:metal ion binding"/>
    <property type="evidence" value="ECO:0007669"/>
    <property type="project" value="UniProtKB-KW"/>
</dbReference>
<comment type="caution">
    <text evidence="14">The sequence shown here is derived from an EMBL/GenBank/DDBJ whole genome shotgun (WGS) entry which is preliminary data.</text>
</comment>
<feature type="domain" description="Pterin-binding" evidence="13">
    <location>
        <begin position="19"/>
        <end position="269"/>
    </location>
</feature>
<dbReference type="PROSITE" id="PS00793">
    <property type="entry name" value="DHPS_2"/>
    <property type="match status" value="1"/>
</dbReference>
<keyword evidence="8 12" id="KW-0479">Metal-binding</keyword>
<dbReference type="GO" id="GO:0046654">
    <property type="term" value="P:tetrahydrofolate biosynthetic process"/>
    <property type="evidence" value="ECO:0007669"/>
    <property type="project" value="UniProtKB-UniPathway"/>
</dbReference>
<evidence type="ECO:0000313" key="14">
    <source>
        <dbReference type="EMBL" id="KRK12250.1"/>
    </source>
</evidence>
<dbReference type="AlphaFoldDB" id="A0A0R1EZ47"/>
<comment type="cofactor">
    <cofactor evidence="2 12">
        <name>Mg(2+)</name>
        <dbReference type="ChEBI" id="CHEBI:18420"/>
    </cofactor>
</comment>
<dbReference type="PATRIC" id="fig|1423816.3.peg.3122"/>
<evidence type="ECO:0000256" key="8">
    <source>
        <dbReference type="ARBA" id="ARBA00022723"/>
    </source>
</evidence>
<dbReference type="GO" id="GO:0004156">
    <property type="term" value="F:dihydropteroate synthase activity"/>
    <property type="evidence" value="ECO:0007669"/>
    <property type="project" value="UniProtKB-EC"/>
</dbReference>
<organism evidence="14 15">
    <name type="scientific">Lacticaseibacillus zeae DSM 20178 = KCTC 3804</name>
    <dbReference type="NCBI Taxonomy" id="1423816"/>
    <lineage>
        <taxon>Bacteria</taxon>
        <taxon>Bacillati</taxon>
        <taxon>Bacillota</taxon>
        <taxon>Bacilli</taxon>
        <taxon>Lactobacillales</taxon>
        <taxon>Lactobacillaceae</taxon>
        <taxon>Lacticaseibacillus</taxon>
    </lineage>
</organism>
<accession>A0A0R1EZ47</accession>
<evidence type="ECO:0000256" key="11">
    <source>
        <dbReference type="ARBA" id="ARBA00030193"/>
    </source>
</evidence>
<dbReference type="Pfam" id="PF00809">
    <property type="entry name" value="Pterin_bind"/>
    <property type="match status" value="1"/>
</dbReference>
<dbReference type="SUPFAM" id="SSF51717">
    <property type="entry name" value="Dihydropteroate synthetase-like"/>
    <property type="match status" value="1"/>
</dbReference>
<protein>
    <recommendedName>
        <fullName evidence="6 12">Dihydropteroate synthase</fullName>
        <shortName evidence="12">DHPS</shortName>
        <ecNumber evidence="5 12">2.5.1.15</ecNumber>
    </recommendedName>
    <alternativeName>
        <fullName evidence="11 12">Dihydropteroate pyrophosphorylase</fullName>
    </alternativeName>
</protein>
<evidence type="ECO:0000256" key="5">
    <source>
        <dbReference type="ARBA" id="ARBA00012458"/>
    </source>
</evidence>
<evidence type="ECO:0000256" key="4">
    <source>
        <dbReference type="ARBA" id="ARBA00009503"/>
    </source>
</evidence>
<dbReference type="InterPro" id="IPR045031">
    <property type="entry name" value="DHP_synth-like"/>
</dbReference>
<evidence type="ECO:0000256" key="1">
    <source>
        <dbReference type="ARBA" id="ARBA00000012"/>
    </source>
</evidence>
<name>A0A0R1EZ47_LACZE</name>
<reference evidence="14 15" key="1">
    <citation type="journal article" date="2015" name="Genome Announc.">
        <title>Expanding the biotechnology potential of lactobacilli through comparative genomics of 213 strains and associated genera.</title>
        <authorList>
            <person name="Sun Z."/>
            <person name="Harris H.M."/>
            <person name="McCann A."/>
            <person name="Guo C."/>
            <person name="Argimon S."/>
            <person name="Zhang W."/>
            <person name="Yang X."/>
            <person name="Jeffery I.B."/>
            <person name="Cooney J.C."/>
            <person name="Kagawa T.F."/>
            <person name="Liu W."/>
            <person name="Song Y."/>
            <person name="Salvetti E."/>
            <person name="Wrobel A."/>
            <person name="Rasinkangas P."/>
            <person name="Parkhill J."/>
            <person name="Rea M.C."/>
            <person name="O'Sullivan O."/>
            <person name="Ritari J."/>
            <person name="Douillard F.P."/>
            <person name="Paul Ross R."/>
            <person name="Yang R."/>
            <person name="Briner A.E."/>
            <person name="Felis G.E."/>
            <person name="de Vos W.M."/>
            <person name="Barrangou R."/>
            <person name="Klaenhammer T.R."/>
            <person name="Caufield P.W."/>
            <person name="Cui Y."/>
            <person name="Zhang H."/>
            <person name="O'Toole P.W."/>
        </authorList>
    </citation>
    <scope>NUCLEOTIDE SEQUENCE [LARGE SCALE GENOMIC DNA]</scope>
    <source>
        <strain evidence="14 15">DSM 20178</strain>
    </source>
</reference>
<proteinExistence type="inferred from homology"/>
<dbReference type="InterPro" id="IPR000489">
    <property type="entry name" value="Pterin-binding_dom"/>
</dbReference>
<dbReference type="EC" id="2.5.1.15" evidence="5 12"/>
<dbReference type="eggNOG" id="COG0294">
    <property type="taxonomic scope" value="Bacteria"/>
</dbReference>
<evidence type="ECO:0000256" key="6">
    <source>
        <dbReference type="ARBA" id="ARBA00016919"/>
    </source>
</evidence>
<evidence type="ECO:0000256" key="3">
    <source>
        <dbReference type="ARBA" id="ARBA00004763"/>
    </source>
</evidence>
<dbReference type="Gene3D" id="3.20.20.20">
    <property type="entry name" value="Dihydropteroate synthase-like"/>
    <property type="match status" value="1"/>
</dbReference>
<dbReference type="PANTHER" id="PTHR20941">
    <property type="entry name" value="FOLATE SYNTHESIS PROTEINS"/>
    <property type="match status" value="1"/>
</dbReference>
<evidence type="ECO:0000256" key="7">
    <source>
        <dbReference type="ARBA" id="ARBA00022679"/>
    </source>
</evidence>
<dbReference type="GO" id="GO:0005829">
    <property type="term" value="C:cytosol"/>
    <property type="evidence" value="ECO:0007669"/>
    <property type="project" value="TreeGrafter"/>
</dbReference>
<dbReference type="PROSITE" id="PS00792">
    <property type="entry name" value="DHPS_1"/>
    <property type="match status" value="1"/>
</dbReference>
<evidence type="ECO:0000259" key="13">
    <source>
        <dbReference type="PROSITE" id="PS50972"/>
    </source>
</evidence>
<keyword evidence="7 12" id="KW-0808">Transferase</keyword>
<dbReference type="Proteomes" id="UP000051984">
    <property type="component" value="Unassembled WGS sequence"/>
</dbReference>
<dbReference type="UniPathway" id="UPA00077">
    <property type="reaction ID" value="UER00156"/>
</dbReference>
<comment type="catalytic activity">
    <reaction evidence="1">
        <text>(7,8-dihydropterin-6-yl)methyl diphosphate + 4-aminobenzoate = 7,8-dihydropteroate + diphosphate</text>
        <dbReference type="Rhea" id="RHEA:19949"/>
        <dbReference type="ChEBI" id="CHEBI:17836"/>
        <dbReference type="ChEBI" id="CHEBI:17839"/>
        <dbReference type="ChEBI" id="CHEBI:33019"/>
        <dbReference type="ChEBI" id="CHEBI:72950"/>
        <dbReference type="EC" id="2.5.1.15"/>
    </reaction>
</comment>